<dbReference type="InterPro" id="IPR011335">
    <property type="entry name" value="Restrct_endonuc-II-like"/>
</dbReference>
<dbReference type="Gene3D" id="3.40.1350.10">
    <property type="match status" value="1"/>
</dbReference>
<accession>A0A081C4I0</accession>
<dbReference type="AlphaFoldDB" id="A0A081C4I0"/>
<evidence type="ECO:0000313" key="2">
    <source>
        <dbReference type="Proteomes" id="UP000030661"/>
    </source>
</evidence>
<dbReference type="CDD" id="cd22366">
    <property type="entry name" value="XisH-like"/>
    <property type="match status" value="1"/>
</dbReference>
<dbReference type="SUPFAM" id="SSF52980">
    <property type="entry name" value="Restriction endonuclease-like"/>
    <property type="match status" value="1"/>
</dbReference>
<dbReference type="HOGENOM" id="CLU_132053_0_0_0"/>
<sequence>MSAKDIYHEHVKHALIKDGWTITHDPFKIEYGPKVLYADLGAEQVFAAEKHERKIVVEVKSFIGASVVTDLEQALGQYILYVDVLSDIEPERIVYLAIREEIFATLFTEPLGQILLRKHRVNLLVFDPEEKEIRQWIP</sequence>
<reference evidence="1" key="1">
    <citation type="journal article" date="2015" name="PeerJ">
        <title>First genomic representation of candidate bacterial phylum KSB3 points to enhanced environmental sensing as a trigger of wastewater bulking.</title>
        <authorList>
            <person name="Sekiguchi Y."/>
            <person name="Ohashi A."/>
            <person name="Parks D.H."/>
            <person name="Yamauchi T."/>
            <person name="Tyson G.W."/>
            <person name="Hugenholtz P."/>
        </authorList>
    </citation>
    <scope>NUCLEOTIDE SEQUENCE [LARGE SCALE GENOMIC DNA]</scope>
</reference>
<proteinExistence type="predicted"/>
<dbReference type="STRING" id="1499967.U27_06470"/>
<dbReference type="InterPro" id="IPR014919">
    <property type="entry name" value="XisH"/>
</dbReference>
<protein>
    <submittedName>
        <fullName evidence="1">Genome sequencing data, contig C307</fullName>
    </submittedName>
</protein>
<dbReference type="GO" id="GO:0003676">
    <property type="term" value="F:nucleic acid binding"/>
    <property type="evidence" value="ECO:0007669"/>
    <property type="project" value="InterPro"/>
</dbReference>
<dbReference type="EMBL" id="DF820470">
    <property type="protein sequence ID" value="GAK59485.1"/>
    <property type="molecule type" value="Genomic_DNA"/>
</dbReference>
<dbReference type="InterPro" id="IPR011856">
    <property type="entry name" value="tRNA_endonuc-like_dom_sf"/>
</dbReference>
<dbReference type="Pfam" id="PF08814">
    <property type="entry name" value="XisH"/>
    <property type="match status" value="1"/>
</dbReference>
<dbReference type="Proteomes" id="UP000030661">
    <property type="component" value="Unassembled WGS sequence"/>
</dbReference>
<evidence type="ECO:0000313" key="1">
    <source>
        <dbReference type="EMBL" id="GAK59485.1"/>
    </source>
</evidence>
<dbReference type="eggNOG" id="ENOG502ZTX9">
    <property type="taxonomic scope" value="Bacteria"/>
</dbReference>
<name>A0A081C4I0_VECG1</name>
<gene>
    <name evidence="1" type="ORF">U27_06470</name>
</gene>
<keyword evidence="2" id="KW-1185">Reference proteome</keyword>
<organism evidence="1">
    <name type="scientific">Vecturithrix granuli</name>
    <dbReference type="NCBI Taxonomy" id="1499967"/>
    <lineage>
        <taxon>Bacteria</taxon>
        <taxon>Candidatus Moduliflexota</taxon>
        <taxon>Candidatus Vecturitrichia</taxon>
        <taxon>Candidatus Vecturitrichales</taxon>
        <taxon>Candidatus Vecturitrichaceae</taxon>
        <taxon>Candidatus Vecturithrix</taxon>
    </lineage>
</organism>